<dbReference type="PANTHER" id="PTHR10868">
    <property type="entry name" value="SIGMA 1-TYPE OPIOID RECEPTOR-RELATED"/>
    <property type="match status" value="1"/>
</dbReference>
<keyword evidence="3" id="KW-0812">Transmembrane</keyword>
<accession>A0A0G4EX87</accession>
<evidence type="ECO:0000256" key="6">
    <source>
        <dbReference type="ARBA" id="ARBA00023136"/>
    </source>
</evidence>
<protein>
    <submittedName>
        <fullName evidence="8">Uncharacterized protein</fullName>
    </submittedName>
</protein>
<proteinExistence type="inferred from homology"/>
<dbReference type="Pfam" id="PF04622">
    <property type="entry name" value="ERG2_Sigma1R"/>
    <property type="match status" value="1"/>
</dbReference>
<comment type="similarity">
    <text evidence="2 7">Belongs to the ERG2 family.</text>
</comment>
<dbReference type="PANTHER" id="PTHR10868:SF1">
    <property type="entry name" value="SIGMA NON-OPIOID INTRACELLULAR RECEPTOR 1"/>
    <property type="match status" value="1"/>
</dbReference>
<dbReference type="Proteomes" id="UP000041254">
    <property type="component" value="Unassembled WGS sequence"/>
</dbReference>
<dbReference type="AlphaFoldDB" id="A0A0G4EX87"/>
<evidence type="ECO:0000256" key="3">
    <source>
        <dbReference type="ARBA" id="ARBA00022692"/>
    </source>
</evidence>
<gene>
    <name evidence="8" type="ORF">Vbra_21027</name>
</gene>
<dbReference type="InParanoid" id="A0A0G4EX87"/>
<keyword evidence="4" id="KW-0256">Endoplasmic reticulum</keyword>
<dbReference type="OrthoDB" id="347124at2759"/>
<dbReference type="InterPro" id="IPR006716">
    <property type="entry name" value="ERG2_sigma1_rcpt-like"/>
</dbReference>
<evidence type="ECO:0000256" key="5">
    <source>
        <dbReference type="ARBA" id="ARBA00022989"/>
    </source>
</evidence>
<dbReference type="VEuPathDB" id="CryptoDB:Vbra_21027"/>
<evidence type="ECO:0000256" key="4">
    <source>
        <dbReference type="ARBA" id="ARBA00022824"/>
    </source>
</evidence>
<name>A0A0G4EX87_VITBC</name>
<evidence type="ECO:0000256" key="2">
    <source>
        <dbReference type="ARBA" id="ARBA00007141"/>
    </source>
</evidence>
<organism evidence="8 9">
    <name type="scientific">Vitrella brassicaformis (strain CCMP3155)</name>
    <dbReference type="NCBI Taxonomy" id="1169540"/>
    <lineage>
        <taxon>Eukaryota</taxon>
        <taxon>Sar</taxon>
        <taxon>Alveolata</taxon>
        <taxon>Colpodellida</taxon>
        <taxon>Vitrellaceae</taxon>
        <taxon>Vitrella</taxon>
    </lineage>
</organism>
<dbReference type="EMBL" id="CDMY01000336">
    <property type="protein sequence ID" value="CEM03179.1"/>
    <property type="molecule type" value="Genomic_DNA"/>
</dbReference>
<reference evidence="8 9" key="1">
    <citation type="submission" date="2014-11" db="EMBL/GenBank/DDBJ databases">
        <authorList>
            <person name="Zhu J."/>
            <person name="Qi W."/>
            <person name="Song R."/>
        </authorList>
    </citation>
    <scope>NUCLEOTIDE SEQUENCE [LARGE SCALE GENOMIC DNA]</scope>
</reference>
<evidence type="ECO:0000256" key="7">
    <source>
        <dbReference type="RuleBase" id="RU368083"/>
    </source>
</evidence>
<keyword evidence="9" id="KW-1185">Reference proteome</keyword>
<dbReference type="STRING" id="1169540.A0A0G4EX87"/>
<evidence type="ECO:0000313" key="9">
    <source>
        <dbReference type="Proteomes" id="UP000041254"/>
    </source>
</evidence>
<dbReference type="GO" id="GO:0005789">
    <property type="term" value="C:endoplasmic reticulum membrane"/>
    <property type="evidence" value="ECO:0007669"/>
    <property type="project" value="UniProtKB-SubCell"/>
</dbReference>
<keyword evidence="5" id="KW-1133">Transmembrane helix</keyword>
<sequence>MNIVLTALLGVWWSICGYLWFFGVNDGQTFCANAAGRAGQPAPKFVFEDGAHKNKGGQACVEDIVAYANEYRAGADELVGTEDDQLDLQGHFDLIQALLASEYSLAYFANSPWHLNHNAAVLGQMRMLYADGNEYILIFGNPTPSAGYSGKYPYDCYDFQIEGEQLNWLVGNLTNRVFTPNWKQHENPNAHFSMVLKAGTQKGYAQKGGGWMIEYGYGNLIPPFYDGVIMPTVFITNDWTSLWVSVRYFAEGVIMSFVRKALPTVGLAKTGMGYIDALPKTAPPVVIKN</sequence>
<evidence type="ECO:0000256" key="1">
    <source>
        <dbReference type="ARBA" id="ARBA00004586"/>
    </source>
</evidence>
<comment type="subcellular location">
    <subcellularLocation>
        <location evidence="1">Endoplasmic reticulum membrane</location>
    </subcellularLocation>
</comment>
<evidence type="ECO:0000313" key="8">
    <source>
        <dbReference type="EMBL" id="CEM03179.1"/>
    </source>
</evidence>
<keyword evidence="6" id="KW-0472">Membrane</keyword>